<evidence type="ECO:0000259" key="2">
    <source>
        <dbReference type="Pfam" id="PF01926"/>
    </source>
</evidence>
<evidence type="ECO:0000256" key="1">
    <source>
        <dbReference type="SAM" id="MobiDB-lite"/>
    </source>
</evidence>
<dbReference type="AlphaFoldDB" id="A0A7M6DN59"/>
<evidence type="ECO:0000313" key="3">
    <source>
        <dbReference type="EnsemblMetazoa" id="CLYHEMP017324.1"/>
    </source>
</evidence>
<accession>A0A7M6DN59</accession>
<dbReference type="RefSeq" id="XP_066933368.1">
    <property type="nucleotide sequence ID" value="XM_067077267.1"/>
</dbReference>
<sequence>MDRQKRQRNDIDEFPYRRPKLDDDQETSWDAQLVTSESKSPEMNERNQSEQNLQFGDIFSAWQQQKSENNGSSVKEVDSDKAPYIVLVGNVGSGKSTIVEKLAGVDGRSSSSASSATRSAEYFLTPDQSLLIADTPGTNPRKDKLEHNNEIAAALSYREVSKFIVVVKASLRMDQTLDDIKQYYDRFNALPEDLVGVLVTHMDLHKEWDEEEILEAIDEDFEITDVVFSDRQKKGFDLCKDVLRTCRKTFVIDMQSDLFSRLFRFKDSNRKILKVTNDFVKRFKSLKKSFEGQRKNFDEADRCHLDCEFWALFKTHLTETAKQDMVNELNFNFERETKDMEEGYLMNMVNQTNAAMNDIQIRIARNQDPYASTKNCPHCGRICENPKAQTCGKPKRIELSTNSPCTMAHFTFKIIDYRKVEIQKKSFGGQFQDNKTGCGQKISWNEMMKVNHQKITQIQNQGPVKQPESNQRPVEQPKSDHHADTKSRQKTKPKNQQPLSTSDTQRINHGRSLPKKNPTKHTHTEPPRYVHQKEEAPNQSSQPNKGGRQRSNNDFNQNNKSAKYHPYDYSEEAPNQSSQPNKGGRQKPNNDSNQNNKSAKYHPYDYPEETLNQFTQPSKGERGISNNDSNQNNKSRKYPPKDYPQETLNQSSQPSKGERGRSNNDSNQNNRSKKYPPKDKPEDDGTVPYPTHTPPKGGYQYQRVREDKPSHTEKLKNPAKGGHKERNRGKTSHSASMQKSTDPNQPGEITQAISSADYKSEPDTTLLLKEPNERSIRHLLKRHFYKSFKSIRYCIPTFFVTVKILQRINEHVFKTCFGDKNREYKKHDHLIPKQPKEQNIEYV</sequence>
<feature type="compositionally biased region" description="Basic and acidic residues" evidence="1">
    <location>
        <begin position="475"/>
        <end position="487"/>
    </location>
</feature>
<feature type="compositionally biased region" description="Basic and acidic residues" evidence="1">
    <location>
        <begin position="522"/>
        <end position="536"/>
    </location>
</feature>
<dbReference type="GO" id="GO:0005525">
    <property type="term" value="F:GTP binding"/>
    <property type="evidence" value="ECO:0007669"/>
    <property type="project" value="InterPro"/>
</dbReference>
<dbReference type="SUPFAM" id="SSF52540">
    <property type="entry name" value="P-loop containing nucleoside triphosphate hydrolases"/>
    <property type="match status" value="1"/>
</dbReference>
<feature type="domain" description="G" evidence="2">
    <location>
        <begin position="85"/>
        <end position="185"/>
    </location>
</feature>
<feature type="compositionally biased region" description="Basic and acidic residues" evidence="1">
    <location>
        <begin position="703"/>
        <end position="716"/>
    </location>
</feature>
<dbReference type="CDD" id="cd00882">
    <property type="entry name" value="Ras_like_GTPase"/>
    <property type="match status" value="1"/>
</dbReference>
<feature type="compositionally biased region" description="Polar residues" evidence="1">
    <location>
        <begin position="494"/>
        <end position="507"/>
    </location>
</feature>
<dbReference type="EnsemblMetazoa" id="CLYHEMT017324.1">
    <property type="protein sequence ID" value="CLYHEMP017324.1"/>
    <property type="gene ID" value="CLYHEMG017324"/>
</dbReference>
<feature type="region of interest" description="Disordered" evidence="1">
    <location>
        <begin position="459"/>
        <end position="762"/>
    </location>
</feature>
<feature type="compositionally biased region" description="Basic and acidic residues" evidence="1">
    <location>
        <begin position="1"/>
        <end position="22"/>
    </location>
</feature>
<feature type="compositionally biased region" description="Polar residues" evidence="1">
    <location>
        <begin position="573"/>
        <end position="598"/>
    </location>
</feature>
<feature type="compositionally biased region" description="Polar residues" evidence="1">
    <location>
        <begin position="610"/>
        <end position="633"/>
    </location>
</feature>
<name>A0A7M6DN59_9CNID</name>
<evidence type="ECO:0000313" key="4">
    <source>
        <dbReference type="Proteomes" id="UP000594262"/>
    </source>
</evidence>
<dbReference type="OrthoDB" id="8954335at2759"/>
<dbReference type="InterPro" id="IPR027417">
    <property type="entry name" value="P-loop_NTPase"/>
</dbReference>
<organism evidence="3 4">
    <name type="scientific">Clytia hemisphaerica</name>
    <dbReference type="NCBI Taxonomy" id="252671"/>
    <lineage>
        <taxon>Eukaryota</taxon>
        <taxon>Metazoa</taxon>
        <taxon>Cnidaria</taxon>
        <taxon>Hydrozoa</taxon>
        <taxon>Hydroidolina</taxon>
        <taxon>Leptothecata</taxon>
        <taxon>Obeliida</taxon>
        <taxon>Clytiidae</taxon>
        <taxon>Clytia</taxon>
    </lineage>
</organism>
<feature type="region of interest" description="Disordered" evidence="1">
    <location>
        <begin position="1"/>
        <end position="29"/>
    </location>
</feature>
<feature type="compositionally biased region" description="Basic residues" evidence="1">
    <location>
        <begin position="721"/>
        <end position="731"/>
    </location>
</feature>
<feature type="compositionally biased region" description="Basic residues" evidence="1">
    <location>
        <begin position="508"/>
        <end position="521"/>
    </location>
</feature>
<dbReference type="InterPro" id="IPR006073">
    <property type="entry name" value="GTP-bd"/>
</dbReference>
<keyword evidence="4" id="KW-1185">Reference proteome</keyword>
<reference evidence="3" key="1">
    <citation type="submission" date="2021-01" db="UniProtKB">
        <authorList>
            <consortium name="EnsemblMetazoa"/>
        </authorList>
    </citation>
    <scope>IDENTIFICATION</scope>
</reference>
<dbReference type="Gene3D" id="3.40.50.300">
    <property type="entry name" value="P-loop containing nucleotide triphosphate hydrolases"/>
    <property type="match status" value="1"/>
</dbReference>
<feature type="compositionally biased region" description="Polar residues" evidence="1">
    <location>
        <begin position="537"/>
        <end position="561"/>
    </location>
</feature>
<dbReference type="Pfam" id="PF01926">
    <property type="entry name" value="MMR_HSR1"/>
    <property type="match status" value="1"/>
</dbReference>
<feature type="compositionally biased region" description="Polar residues" evidence="1">
    <location>
        <begin position="732"/>
        <end position="754"/>
    </location>
</feature>
<feature type="compositionally biased region" description="Polar residues" evidence="1">
    <location>
        <begin position="646"/>
        <end position="655"/>
    </location>
</feature>
<proteinExistence type="predicted"/>
<dbReference type="Proteomes" id="UP000594262">
    <property type="component" value="Unplaced"/>
</dbReference>
<dbReference type="GeneID" id="136821032"/>
<protein>
    <recommendedName>
        <fullName evidence="2">G domain-containing protein</fullName>
    </recommendedName>
</protein>
<feature type="compositionally biased region" description="Polar residues" evidence="1">
    <location>
        <begin position="459"/>
        <end position="473"/>
    </location>
</feature>